<dbReference type="PANTHER" id="PTHR21063">
    <property type="entry name" value="LFA-3"/>
    <property type="match status" value="1"/>
</dbReference>
<protein>
    <submittedName>
        <fullName evidence="2">Signal-regulatory protein beta-1 isoform 3</fullName>
    </submittedName>
</protein>
<dbReference type="InterPro" id="IPR013783">
    <property type="entry name" value="Ig-like_fold"/>
</dbReference>
<dbReference type="Gene3D" id="2.60.40.10">
    <property type="entry name" value="Immunoglobulins"/>
    <property type="match status" value="1"/>
</dbReference>
<name>A0ABQ8LJB0_LABRO</name>
<accession>A0ABQ8LJB0</accession>
<proteinExistence type="predicted"/>
<evidence type="ECO:0000313" key="3">
    <source>
        <dbReference type="Proteomes" id="UP000830375"/>
    </source>
</evidence>
<keyword evidence="3" id="KW-1185">Reference proteome</keyword>
<dbReference type="PANTHER" id="PTHR21063:SF4">
    <property type="entry name" value="CD48 ANTIGEN-RELATED"/>
    <property type="match status" value="1"/>
</dbReference>
<gene>
    <name evidence="2" type="ORF">H4Q32_000835</name>
</gene>
<organism evidence="2 3">
    <name type="scientific">Labeo rohita</name>
    <name type="common">Indian major carp</name>
    <name type="synonym">Cyprinus rohita</name>
    <dbReference type="NCBI Taxonomy" id="84645"/>
    <lineage>
        <taxon>Eukaryota</taxon>
        <taxon>Metazoa</taxon>
        <taxon>Chordata</taxon>
        <taxon>Craniata</taxon>
        <taxon>Vertebrata</taxon>
        <taxon>Euteleostomi</taxon>
        <taxon>Actinopterygii</taxon>
        <taxon>Neopterygii</taxon>
        <taxon>Teleostei</taxon>
        <taxon>Ostariophysi</taxon>
        <taxon>Cypriniformes</taxon>
        <taxon>Cyprinidae</taxon>
        <taxon>Labeoninae</taxon>
        <taxon>Labeonini</taxon>
        <taxon>Labeo</taxon>
    </lineage>
</organism>
<dbReference type="Pfam" id="PF07686">
    <property type="entry name" value="V-set"/>
    <property type="match status" value="1"/>
</dbReference>
<dbReference type="InterPro" id="IPR013106">
    <property type="entry name" value="Ig_V-set"/>
</dbReference>
<dbReference type="SUPFAM" id="SSF48726">
    <property type="entry name" value="Immunoglobulin"/>
    <property type="match status" value="1"/>
</dbReference>
<sequence>MLKIAVKISNYKSHGRLCKPTRAIFCVKSDSVLATGVFGESVSVMEGDSVVLHTDVTEIHKNDDIQWIFGAENILIAEINTEVGFFNMSDVLDGRFRDRLKLNKQTGSLTITNITTQHSGDYKLEISGVKLSSKTFSVSVCRKYSLFIKYITKMITQITPLIINIL</sequence>
<evidence type="ECO:0000313" key="2">
    <source>
        <dbReference type="EMBL" id="KAI2650770.1"/>
    </source>
</evidence>
<dbReference type="Proteomes" id="UP000830375">
    <property type="component" value="Unassembled WGS sequence"/>
</dbReference>
<reference evidence="2 3" key="1">
    <citation type="submission" date="2022-01" db="EMBL/GenBank/DDBJ databases">
        <title>A high-quality chromosome-level genome assembly of rohu carp, Labeo rohita.</title>
        <authorList>
            <person name="Arick M.A. II"/>
            <person name="Hsu C.-Y."/>
            <person name="Magbanua Z."/>
            <person name="Pechanova O."/>
            <person name="Grover C."/>
            <person name="Miller E."/>
            <person name="Thrash A."/>
            <person name="Ezzel L."/>
            <person name="Alam S."/>
            <person name="Benzie J."/>
            <person name="Hamilton M."/>
            <person name="Karsi A."/>
            <person name="Lawrence M.L."/>
            <person name="Peterson D.G."/>
        </authorList>
    </citation>
    <scope>NUCLEOTIDE SEQUENCE [LARGE SCALE GENOMIC DNA]</scope>
    <source>
        <strain evidence="3">BAU-BD-2019</strain>
        <tissue evidence="2">Blood</tissue>
    </source>
</reference>
<dbReference type="InterPro" id="IPR036179">
    <property type="entry name" value="Ig-like_dom_sf"/>
</dbReference>
<evidence type="ECO:0000259" key="1">
    <source>
        <dbReference type="Pfam" id="PF07686"/>
    </source>
</evidence>
<comment type="caution">
    <text evidence="2">The sequence shown here is derived from an EMBL/GenBank/DDBJ whole genome shotgun (WGS) entry which is preliminary data.</text>
</comment>
<dbReference type="EMBL" id="JACTAM010000022">
    <property type="protein sequence ID" value="KAI2650770.1"/>
    <property type="molecule type" value="Genomic_DNA"/>
</dbReference>
<feature type="domain" description="Immunoglobulin V-set" evidence="1">
    <location>
        <begin position="40"/>
        <end position="128"/>
    </location>
</feature>